<reference evidence="2 3" key="1">
    <citation type="submission" date="2014-11" db="EMBL/GenBank/DDBJ databases">
        <authorList>
            <person name="Zhu J."/>
            <person name="Qi W."/>
            <person name="Song R."/>
        </authorList>
    </citation>
    <scope>NUCLEOTIDE SEQUENCE [LARGE SCALE GENOMIC DNA]</scope>
</reference>
<evidence type="ECO:0000313" key="2">
    <source>
        <dbReference type="EMBL" id="CEM23175.1"/>
    </source>
</evidence>
<feature type="compositionally biased region" description="Basic residues" evidence="1">
    <location>
        <begin position="20"/>
        <end position="34"/>
    </location>
</feature>
<protein>
    <submittedName>
        <fullName evidence="2">Uncharacterized protein</fullName>
    </submittedName>
</protein>
<dbReference type="EMBL" id="CDMY01000562">
    <property type="protein sequence ID" value="CEM23175.1"/>
    <property type="molecule type" value="Genomic_DNA"/>
</dbReference>
<feature type="region of interest" description="Disordered" evidence="1">
    <location>
        <begin position="263"/>
        <end position="284"/>
    </location>
</feature>
<accession>A0A0G4G4Z7</accession>
<feature type="region of interest" description="Disordered" evidence="1">
    <location>
        <begin position="1"/>
        <end position="34"/>
    </location>
</feature>
<feature type="compositionally biased region" description="Basic and acidic residues" evidence="1">
    <location>
        <begin position="307"/>
        <end position="316"/>
    </location>
</feature>
<feature type="region of interest" description="Disordered" evidence="1">
    <location>
        <begin position="304"/>
        <end position="325"/>
    </location>
</feature>
<dbReference type="AlphaFoldDB" id="A0A0G4G4Z7"/>
<organism evidence="2 3">
    <name type="scientific">Vitrella brassicaformis (strain CCMP3155)</name>
    <dbReference type="NCBI Taxonomy" id="1169540"/>
    <lineage>
        <taxon>Eukaryota</taxon>
        <taxon>Sar</taxon>
        <taxon>Alveolata</taxon>
        <taxon>Colpodellida</taxon>
        <taxon>Vitrellaceae</taxon>
        <taxon>Vitrella</taxon>
    </lineage>
</organism>
<dbReference type="InParanoid" id="A0A0G4G4Z7"/>
<keyword evidence="3" id="KW-1185">Reference proteome</keyword>
<evidence type="ECO:0000256" key="1">
    <source>
        <dbReference type="SAM" id="MobiDB-lite"/>
    </source>
</evidence>
<feature type="compositionally biased region" description="Low complexity" evidence="1">
    <location>
        <begin position="154"/>
        <end position="163"/>
    </location>
</feature>
<sequence>MDSSAASSEEPFGGVQRRGSVGHRRSFLSATRKRAAAERCERKVKYLRVVNLQRLSPQQREERMRRERRQASFWAQLWGGIMRLTQYVTTGCARLRSWTAAKQPRRRRTYMPRSSHMPPDDRPFLKVPPPAKAHRRGNQPLSSGSSGDRTDFLSAASEASGEAVVQKGAAHRDAWGEGAGALEAGKSGDGSIPHVVVSPSSPTWVWSSRTSGGRPQLPAAWWRIRPSSFRRPVRFPTCPVCHTEDLDDIYEWADADAHRRRREARARAKAQTTRADPEYADSPWPPLHPIDHLIALDYPDDLGSSAVEDKSTERTRSRGSRLVPR</sequence>
<evidence type="ECO:0000313" key="3">
    <source>
        <dbReference type="Proteomes" id="UP000041254"/>
    </source>
</evidence>
<dbReference type="VEuPathDB" id="CryptoDB:Vbra_16987"/>
<proteinExistence type="predicted"/>
<gene>
    <name evidence="2" type="ORF">Vbra_16987</name>
</gene>
<name>A0A0G4G4Z7_VITBC</name>
<dbReference type="Proteomes" id="UP000041254">
    <property type="component" value="Unassembled WGS sequence"/>
</dbReference>
<feature type="region of interest" description="Disordered" evidence="1">
    <location>
        <begin position="99"/>
        <end position="170"/>
    </location>
</feature>